<dbReference type="AlphaFoldDB" id="A0A1M5YF74"/>
<organism evidence="2 3">
    <name type="scientific">Sporobacter termitidis DSM 10068</name>
    <dbReference type="NCBI Taxonomy" id="1123282"/>
    <lineage>
        <taxon>Bacteria</taxon>
        <taxon>Bacillati</taxon>
        <taxon>Bacillota</taxon>
        <taxon>Clostridia</taxon>
        <taxon>Eubacteriales</taxon>
        <taxon>Oscillospiraceae</taxon>
        <taxon>Sporobacter</taxon>
    </lineage>
</organism>
<proteinExistence type="predicted"/>
<dbReference type="Proteomes" id="UP000183995">
    <property type="component" value="Unassembled WGS sequence"/>
</dbReference>
<dbReference type="STRING" id="1123282.SAMN02745823_02419"/>
<reference evidence="2 3" key="1">
    <citation type="submission" date="2016-11" db="EMBL/GenBank/DDBJ databases">
        <authorList>
            <person name="Jaros S."/>
            <person name="Januszkiewicz K."/>
            <person name="Wedrychowicz H."/>
        </authorList>
    </citation>
    <scope>NUCLEOTIDE SEQUENCE [LARGE SCALE GENOMIC DNA]</scope>
    <source>
        <strain evidence="2 3">DSM 10068</strain>
    </source>
</reference>
<evidence type="ECO:0000259" key="1">
    <source>
        <dbReference type="Pfam" id="PF18029"/>
    </source>
</evidence>
<gene>
    <name evidence="2" type="ORF">SAMN02745823_02419</name>
</gene>
<protein>
    <recommendedName>
        <fullName evidence="1">Glyoxalase-like domain-containing protein</fullName>
    </recommendedName>
</protein>
<dbReference type="EMBL" id="FQXV01000008">
    <property type="protein sequence ID" value="SHI10173.1"/>
    <property type="molecule type" value="Genomic_DNA"/>
</dbReference>
<dbReference type="InterPro" id="IPR041581">
    <property type="entry name" value="Glyoxalase_6"/>
</dbReference>
<dbReference type="PANTHER" id="PTHR35908:SF1">
    <property type="entry name" value="CONSERVED PROTEIN"/>
    <property type="match status" value="1"/>
</dbReference>
<dbReference type="PANTHER" id="PTHR35908">
    <property type="entry name" value="HYPOTHETICAL FUSION PROTEIN"/>
    <property type="match status" value="1"/>
</dbReference>
<dbReference type="Pfam" id="PF18029">
    <property type="entry name" value="Glyoxalase_6"/>
    <property type="match status" value="1"/>
</dbReference>
<name>A0A1M5YF74_9FIRM</name>
<evidence type="ECO:0000313" key="3">
    <source>
        <dbReference type="Proteomes" id="UP000183995"/>
    </source>
</evidence>
<dbReference type="Gene3D" id="3.10.180.10">
    <property type="entry name" value="2,3-Dihydroxybiphenyl 1,2-Dioxygenase, domain 1"/>
    <property type="match status" value="1"/>
</dbReference>
<dbReference type="SUPFAM" id="SSF54593">
    <property type="entry name" value="Glyoxalase/Bleomycin resistance protein/Dihydroxybiphenyl dioxygenase"/>
    <property type="match status" value="1"/>
</dbReference>
<feature type="domain" description="Glyoxalase-like" evidence="1">
    <location>
        <begin position="11"/>
        <end position="103"/>
    </location>
</feature>
<keyword evidence="3" id="KW-1185">Reference proteome</keyword>
<sequence>MSKASISMGALCIDAGNAGRLADFYARLLGWEKFHDADGWAAIRSSDGAQLLSFQTVEDYTPPVWPWEAGKQAQMMHLDLNADDVNAAVEFALSCGATVADTQYFGDIAKTDAGPRGPSVLPLSHGVTPLSETVTPPAQTGRCGAVSALRDPLIGTLSITY</sequence>
<dbReference type="RefSeq" id="WP_242941197.1">
    <property type="nucleotide sequence ID" value="NZ_FQXV01000008.1"/>
</dbReference>
<evidence type="ECO:0000313" key="2">
    <source>
        <dbReference type="EMBL" id="SHI10173.1"/>
    </source>
</evidence>
<dbReference type="InterPro" id="IPR029068">
    <property type="entry name" value="Glyas_Bleomycin-R_OHBP_Dase"/>
</dbReference>
<accession>A0A1M5YF74</accession>